<gene>
    <name evidence="2" type="ORF">Acr_11g0005650</name>
</gene>
<evidence type="ECO:0000313" key="3">
    <source>
        <dbReference type="Proteomes" id="UP000585474"/>
    </source>
</evidence>
<name>A0A7J0FDF7_9ERIC</name>
<keyword evidence="3" id="KW-1185">Reference proteome</keyword>
<reference evidence="2 3" key="1">
    <citation type="submission" date="2019-07" db="EMBL/GenBank/DDBJ databases">
        <title>De Novo Assembly of kiwifruit Actinidia rufa.</title>
        <authorList>
            <person name="Sugita-Konishi S."/>
            <person name="Sato K."/>
            <person name="Mori E."/>
            <person name="Abe Y."/>
            <person name="Kisaki G."/>
            <person name="Hamano K."/>
            <person name="Suezawa K."/>
            <person name="Otani M."/>
            <person name="Fukuda T."/>
            <person name="Manabe T."/>
            <person name="Gomi K."/>
            <person name="Tabuchi M."/>
            <person name="Akimitsu K."/>
            <person name="Kataoka I."/>
        </authorList>
    </citation>
    <scope>NUCLEOTIDE SEQUENCE [LARGE SCALE GENOMIC DNA]</scope>
    <source>
        <strain evidence="3">cv. Fuchu</strain>
    </source>
</reference>
<comment type="caution">
    <text evidence="2">The sequence shown here is derived from an EMBL/GenBank/DDBJ whole genome shotgun (WGS) entry which is preliminary data.</text>
</comment>
<dbReference type="EMBL" id="BJWL01000011">
    <property type="protein sequence ID" value="GFY96259.1"/>
    <property type="molecule type" value="Genomic_DNA"/>
</dbReference>
<evidence type="ECO:0000313" key="2">
    <source>
        <dbReference type="EMBL" id="GFY96259.1"/>
    </source>
</evidence>
<accession>A0A7J0FDF7</accession>
<proteinExistence type="predicted"/>
<keyword evidence="1" id="KW-0812">Transmembrane</keyword>
<organism evidence="2 3">
    <name type="scientific">Actinidia rufa</name>
    <dbReference type="NCBI Taxonomy" id="165716"/>
    <lineage>
        <taxon>Eukaryota</taxon>
        <taxon>Viridiplantae</taxon>
        <taxon>Streptophyta</taxon>
        <taxon>Embryophyta</taxon>
        <taxon>Tracheophyta</taxon>
        <taxon>Spermatophyta</taxon>
        <taxon>Magnoliopsida</taxon>
        <taxon>eudicotyledons</taxon>
        <taxon>Gunneridae</taxon>
        <taxon>Pentapetalae</taxon>
        <taxon>asterids</taxon>
        <taxon>Ericales</taxon>
        <taxon>Actinidiaceae</taxon>
        <taxon>Actinidia</taxon>
    </lineage>
</organism>
<dbReference type="AlphaFoldDB" id="A0A7J0FDF7"/>
<feature type="transmembrane region" description="Helical" evidence="1">
    <location>
        <begin position="46"/>
        <end position="70"/>
    </location>
</feature>
<keyword evidence="1" id="KW-0472">Membrane</keyword>
<protein>
    <submittedName>
        <fullName evidence="2">Uncharacterized protein</fullName>
    </submittedName>
</protein>
<sequence length="75" mass="7419">MAACRGCCYLAQPPVALPEPLLPTQPGGCPVQPAAAAALRSLELLLLAPLLLGLLSGFALGCALAAACVVPGCCF</sequence>
<dbReference type="Proteomes" id="UP000585474">
    <property type="component" value="Unassembled WGS sequence"/>
</dbReference>
<evidence type="ECO:0000256" key="1">
    <source>
        <dbReference type="SAM" id="Phobius"/>
    </source>
</evidence>
<keyword evidence="1" id="KW-1133">Transmembrane helix</keyword>